<proteinExistence type="predicted"/>
<dbReference type="Proteomes" id="UP001199919">
    <property type="component" value="Unassembled WGS sequence"/>
</dbReference>
<comment type="caution">
    <text evidence="1">The sequence shown here is derived from an EMBL/GenBank/DDBJ whole genome shotgun (WGS) entry which is preliminary data.</text>
</comment>
<evidence type="ECO:0000313" key="2">
    <source>
        <dbReference type="Proteomes" id="UP001199919"/>
    </source>
</evidence>
<accession>A0ABS8U833</accession>
<reference evidence="1 2" key="1">
    <citation type="submission" date="2021-12" db="EMBL/GenBank/DDBJ databases">
        <title>Mucilaginibacter roseus genome.</title>
        <authorList>
            <person name="Ferreira J.R."/>
            <person name="Newman J.D."/>
        </authorList>
    </citation>
    <scope>NUCLEOTIDE SEQUENCE [LARGE SCALE GENOMIC DNA]</scope>
    <source>
        <strain evidence="1 2">LMG 28454</strain>
    </source>
</reference>
<gene>
    <name evidence="1" type="ORF">LT679_14325</name>
</gene>
<dbReference type="EMBL" id="JAJPWV010000004">
    <property type="protein sequence ID" value="MCD8741788.1"/>
    <property type="molecule type" value="Genomic_DNA"/>
</dbReference>
<name>A0ABS8U833_9SPHI</name>
<evidence type="ECO:0000313" key="1">
    <source>
        <dbReference type="EMBL" id="MCD8741788.1"/>
    </source>
</evidence>
<dbReference type="PROSITE" id="PS51257">
    <property type="entry name" value="PROKAR_LIPOPROTEIN"/>
    <property type="match status" value="1"/>
</dbReference>
<dbReference type="RefSeq" id="WP_232178293.1">
    <property type="nucleotide sequence ID" value="NZ_JAJPWV010000004.1"/>
</dbReference>
<keyword evidence="2" id="KW-1185">Reference proteome</keyword>
<organism evidence="1 2">
    <name type="scientific">Mucilaginibacter roseus</name>
    <dbReference type="NCBI Taxonomy" id="1528868"/>
    <lineage>
        <taxon>Bacteria</taxon>
        <taxon>Pseudomonadati</taxon>
        <taxon>Bacteroidota</taxon>
        <taxon>Sphingobacteriia</taxon>
        <taxon>Sphingobacteriales</taxon>
        <taxon>Sphingobacteriaceae</taxon>
        <taxon>Mucilaginibacter</taxon>
    </lineage>
</organism>
<sequence>MFKRALLIVFVAVSILSCGKKNVSTCPDRVCTEEFAMILMLFKDQNGPVKSLSKLSVINKRTNQPIDRGTAAAINTTPGYYLIIDDRSTKTLSESGDDILITATDSAGTKTKTATIKVAGGACACHIKKLSGPDEVQFD</sequence>
<protein>
    <submittedName>
        <fullName evidence="1">Uncharacterized protein</fullName>
    </submittedName>
</protein>